<dbReference type="Gene3D" id="4.10.520.10">
    <property type="entry name" value="IHF-like DNA-binding proteins"/>
    <property type="match status" value="1"/>
</dbReference>
<keyword evidence="4" id="KW-1185">Reference proteome</keyword>
<dbReference type="PANTHER" id="PTHR33175:SF2">
    <property type="entry name" value="INTEGRATION HOST FACTOR SUBUNIT ALPHA"/>
    <property type="match status" value="1"/>
</dbReference>
<dbReference type="EMBL" id="JAFREP010000031">
    <property type="protein sequence ID" value="MBO1322055.1"/>
    <property type="molecule type" value="Genomic_DNA"/>
</dbReference>
<dbReference type="GO" id="GO:0030527">
    <property type="term" value="F:structural constituent of chromatin"/>
    <property type="evidence" value="ECO:0007669"/>
    <property type="project" value="InterPro"/>
</dbReference>
<comment type="caution">
    <text evidence="3">The sequence shown here is derived from an EMBL/GenBank/DDBJ whole genome shotgun (WGS) entry which is preliminary data.</text>
</comment>
<evidence type="ECO:0000256" key="2">
    <source>
        <dbReference type="ARBA" id="ARBA00023125"/>
    </source>
</evidence>
<dbReference type="InterPro" id="IPR000119">
    <property type="entry name" value="Hist_DNA-bd"/>
</dbReference>
<evidence type="ECO:0000313" key="3">
    <source>
        <dbReference type="EMBL" id="MBO1322055.1"/>
    </source>
</evidence>
<protein>
    <submittedName>
        <fullName evidence="3">HU family DNA-binding protein</fullName>
    </submittedName>
</protein>
<reference evidence="3" key="1">
    <citation type="submission" date="2021-03" db="EMBL/GenBank/DDBJ databases">
        <authorList>
            <person name="Wang G."/>
        </authorList>
    </citation>
    <scope>NUCLEOTIDE SEQUENCE</scope>
    <source>
        <strain evidence="3">KCTC 12899</strain>
    </source>
</reference>
<comment type="similarity">
    <text evidence="1">Belongs to the bacterial histone-like protein family.</text>
</comment>
<organism evidence="3 4">
    <name type="scientific">Acanthopleuribacter pedis</name>
    <dbReference type="NCBI Taxonomy" id="442870"/>
    <lineage>
        <taxon>Bacteria</taxon>
        <taxon>Pseudomonadati</taxon>
        <taxon>Acidobacteriota</taxon>
        <taxon>Holophagae</taxon>
        <taxon>Acanthopleuribacterales</taxon>
        <taxon>Acanthopleuribacteraceae</taxon>
        <taxon>Acanthopleuribacter</taxon>
    </lineage>
</organism>
<keyword evidence="2 3" id="KW-0238">DNA-binding</keyword>
<evidence type="ECO:0000313" key="4">
    <source>
        <dbReference type="Proteomes" id="UP000664417"/>
    </source>
</evidence>
<gene>
    <name evidence="3" type="ORF">J3U88_26500</name>
</gene>
<dbReference type="PANTHER" id="PTHR33175">
    <property type="entry name" value="DNA-BINDING PROTEIN HU"/>
    <property type="match status" value="1"/>
</dbReference>
<name>A0A8J7QLP3_9BACT</name>
<dbReference type="GO" id="GO:0003677">
    <property type="term" value="F:DNA binding"/>
    <property type="evidence" value="ECO:0007669"/>
    <property type="project" value="UniProtKB-KW"/>
</dbReference>
<proteinExistence type="inferred from homology"/>
<accession>A0A8J7QLP3</accession>
<evidence type="ECO:0000256" key="1">
    <source>
        <dbReference type="ARBA" id="ARBA00010529"/>
    </source>
</evidence>
<dbReference type="SUPFAM" id="SSF47729">
    <property type="entry name" value="IHF-like DNA-binding proteins"/>
    <property type="match status" value="1"/>
</dbReference>
<dbReference type="Proteomes" id="UP000664417">
    <property type="component" value="Unassembled WGS sequence"/>
</dbReference>
<dbReference type="AlphaFoldDB" id="A0A8J7QLP3"/>
<dbReference type="GO" id="GO:0005829">
    <property type="term" value="C:cytosol"/>
    <property type="evidence" value="ECO:0007669"/>
    <property type="project" value="TreeGrafter"/>
</dbReference>
<dbReference type="InterPro" id="IPR010992">
    <property type="entry name" value="IHF-like_DNA-bd_dom_sf"/>
</dbReference>
<sequence>MNRSDLVSLLKQRSSLSAEEADWFVRRFFEILAAGLKRDGRVELRGFGVFKLSTRMQAGFQNPKDGRYYGGMELRTIKFYPSALIEET</sequence>
<dbReference type="RefSeq" id="WP_207862028.1">
    <property type="nucleotide sequence ID" value="NZ_JAFREP010000031.1"/>
</dbReference>
<dbReference type="Pfam" id="PF00216">
    <property type="entry name" value="Bac_DNA_binding"/>
    <property type="match status" value="1"/>
</dbReference>